<protein>
    <recommendedName>
        <fullName evidence="3">Filamentous hemagglutinin</fullName>
    </recommendedName>
</protein>
<name>A0ABT5NNI1_9PSED</name>
<sequence>SNSAAIAILSSELSIIRDGESQRFWNGVAATAAGVAAGASRGTGKAAEGPKATTKVITEFGPMNQGPLPKGIADTFRSGTYSEVVTQQPTTLYRVYGGTAQELGGYWTSTKPAGPVQSIIDSALKPEWGNTATKVVKIEVPIGTKYFEGVAAPQGGLVGGGIRCCFRKISKLTLLG</sequence>
<dbReference type="RefSeq" id="WP_420793879.1">
    <property type="nucleotide sequence ID" value="NZ_JAMDGY010000011.1"/>
</dbReference>
<reference evidence="1 2" key="1">
    <citation type="submission" date="2022-05" db="EMBL/GenBank/DDBJ databases">
        <title>Novel Pseudomonas spp. Isolated from a Rainbow Trout Aquaculture Facility.</title>
        <authorList>
            <person name="Testerman T."/>
            <person name="Graf J."/>
        </authorList>
    </citation>
    <scope>NUCLEOTIDE SEQUENCE [LARGE SCALE GENOMIC DNA]</scope>
    <source>
        <strain evidence="1 2">ID681</strain>
    </source>
</reference>
<keyword evidence="2" id="KW-1185">Reference proteome</keyword>
<evidence type="ECO:0008006" key="3">
    <source>
        <dbReference type="Google" id="ProtNLM"/>
    </source>
</evidence>
<dbReference type="EMBL" id="JAMDGY010000011">
    <property type="protein sequence ID" value="MDD0989713.1"/>
    <property type="molecule type" value="Genomic_DNA"/>
</dbReference>
<organism evidence="1 2">
    <name type="scientific">Pseudomonas fontis</name>
    <dbReference type="NCBI Taxonomy" id="2942633"/>
    <lineage>
        <taxon>Bacteria</taxon>
        <taxon>Pseudomonadati</taxon>
        <taxon>Pseudomonadota</taxon>
        <taxon>Gammaproteobacteria</taxon>
        <taxon>Pseudomonadales</taxon>
        <taxon>Pseudomonadaceae</taxon>
        <taxon>Pseudomonas</taxon>
    </lineage>
</organism>
<proteinExistence type="predicted"/>
<gene>
    <name evidence="1" type="ORF">M5G11_04115</name>
</gene>
<evidence type="ECO:0000313" key="2">
    <source>
        <dbReference type="Proteomes" id="UP001148203"/>
    </source>
</evidence>
<dbReference type="Proteomes" id="UP001148203">
    <property type="component" value="Unassembled WGS sequence"/>
</dbReference>
<accession>A0ABT5NNI1</accession>
<comment type="caution">
    <text evidence="1">The sequence shown here is derived from an EMBL/GenBank/DDBJ whole genome shotgun (WGS) entry which is preliminary data.</text>
</comment>
<feature type="non-terminal residue" evidence="1">
    <location>
        <position position="1"/>
    </location>
</feature>
<evidence type="ECO:0000313" key="1">
    <source>
        <dbReference type="EMBL" id="MDD0989713.1"/>
    </source>
</evidence>